<gene>
    <name evidence="3" type="ORF">RFI_22396</name>
</gene>
<keyword evidence="4" id="KW-1185">Reference proteome</keyword>
<dbReference type="PROSITE" id="PS00194">
    <property type="entry name" value="THIOREDOXIN_1"/>
    <property type="match status" value="1"/>
</dbReference>
<dbReference type="OrthoDB" id="427280at2759"/>
<feature type="chain" id="PRO_5004975384" evidence="1">
    <location>
        <begin position="21"/>
        <end position="192"/>
    </location>
</feature>
<evidence type="ECO:0000313" key="3">
    <source>
        <dbReference type="EMBL" id="ETO14970.1"/>
    </source>
</evidence>
<dbReference type="InterPro" id="IPR017937">
    <property type="entry name" value="Thioredoxin_CS"/>
</dbReference>
<dbReference type="Proteomes" id="UP000023152">
    <property type="component" value="Unassembled WGS sequence"/>
</dbReference>
<keyword evidence="3" id="KW-0413">Isomerase</keyword>
<dbReference type="InterPro" id="IPR013766">
    <property type="entry name" value="Thioredoxin_domain"/>
</dbReference>
<dbReference type="EMBL" id="ASPP01019601">
    <property type="protein sequence ID" value="ETO14970.1"/>
    <property type="molecule type" value="Genomic_DNA"/>
</dbReference>
<protein>
    <submittedName>
        <fullName evidence="3">Protein disulfide-isomerase</fullName>
    </submittedName>
</protein>
<dbReference type="PANTHER" id="PTHR45815">
    <property type="entry name" value="PROTEIN DISULFIDE-ISOMERASE A6"/>
    <property type="match status" value="1"/>
</dbReference>
<keyword evidence="1" id="KW-0732">Signal</keyword>
<dbReference type="PROSITE" id="PS51352">
    <property type="entry name" value="THIOREDOXIN_2"/>
    <property type="match status" value="1"/>
</dbReference>
<dbReference type="GO" id="GO:0005788">
    <property type="term" value="C:endoplasmic reticulum lumen"/>
    <property type="evidence" value="ECO:0007669"/>
    <property type="project" value="TreeGrafter"/>
</dbReference>
<feature type="domain" description="Thioredoxin" evidence="2">
    <location>
        <begin position="11"/>
        <end position="132"/>
    </location>
</feature>
<organism evidence="3 4">
    <name type="scientific">Reticulomyxa filosa</name>
    <dbReference type="NCBI Taxonomy" id="46433"/>
    <lineage>
        <taxon>Eukaryota</taxon>
        <taxon>Sar</taxon>
        <taxon>Rhizaria</taxon>
        <taxon>Retaria</taxon>
        <taxon>Foraminifera</taxon>
        <taxon>Monothalamids</taxon>
        <taxon>Reticulomyxidae</taxon>
        <taxon>Reticulomyxa</taxon>
    </lineage>
</organism>
<evidence type="ECO:0000256" key="1">
    <source>
        <dbReference type="SAM" id="SignalP"/>
    </source>
</evidence>
<dbReference type="SUPFAM" id="SSF52833">
    <property type="entry name" value="Thioredoxin-like"/>
    <property type="match status" value="1"/>
</dbReference>
<feature type="signal peptide" evidence="1">
    <location>
        <begin position="1"/>
        <end position="20"/>
    </location>
</feature>
<sequence>MLPKWLLLALLFLTLKAANQDFVRSLNKSSFADFVSSHKRVLVEFYTPWCEHCKAMQLEFEKAAKRLQKDGAETFLVKIDISENSDLSAKYSINNLPTIKYFVNGDLEKAEEYNGGKKEGDIVTWVVKNELPVVTILQASEVEDFTRKHKICLIAYLTGDATSNSAIGAVFEVANAMREEIVVGLVQSEDGF</sequence>
<dbReference type="Pfam" id="PF00085">
    <property type="entry name" value="Thioredoxin"/>
    <property type="match status" value="1"/>
</dbReference>
<dbReference type="GO" id="GO:0034976">
    <property type="term" value="P:response to endoplasmic reticulum stress"/>
    <property type="evidence" value="ECO:0007669"/>
    <property type="project" value="TreeGrafter"/>
</dbReference>
<dbReference type="GO" id="GO:0015035">
    <property type="term" value="F:protein-disulfide reductase activity"/>
    <property type="evidence" value="ECO:0007669"/>
    <property type="project" value="TreeGrafter"/>
</dbReference>
<reference evidence="3 4" key="1">
    <citation type="journal article" date="2013" name="Curr. Biol.">
        <title>The Genome of the Foraminiferan Reticulomyxa filosa.</title>
        <authorList>
            <person name="Glockner G."/>
            <person name="Hulsmann N."/>
            <person name="Schleicher M."/>
            <person name="Noegel A.A."/>
            <person name="Eichinger L."/>
            <person name="Gallinger C."/>
            <person name="Pawlowski J."/>
            <person name="Sierra R."/>
            <person name="Euteneuer U."/>
            <person name="Pillet L."/>
            <person name="Moustafa A."/>
            <person name="Platzer M."/>
            <person name="Groth M."/>
            <person name="Szafranski K."/>
            <person name="Schliwa M."/>
        </authorList>
    </citation>
    <scope>NUCLEOTIDE SEQUENCE [LARGE SCALE GENOMIC DNA]</scope>
</reference>
<proteinExistence type="predicted"/>
<comment type="caution">
    <text evidence="3">The sequence shown here is derived from an EMBL/GenBank/DDBJ whole genome shotgun (WGS) entry which is preliminary data.</text>
</comment>
<dbReference type="GO" id="GO:0016853">
    <property type="term" value="F:isomerase activity"/>
    <property type="evidence" value="ECO:0007669"/>
    <property type="project" value="UniProtKB-KW"/>
</dbReference>
<dbReference type="CDD" id="cd02961">
    <property type="entry name" value="PDI_a_family"/>
    <property type="match status" value="1"/>
</dbReference>
<dbReference type="InterPro" id="IPR036249">
    <property type="entry name" value="Thioredoxin-like_sf"/>
</dbReference>
<evidence type="ECO:0000259" key="2">
    <source>
        <dbReference type="PROSITE" id="PS51352"/>
    </source>
</evidence>
<evidence type="ECO:0000313" key="4">
    <source>
        <dbReference type="Proteomes" id="UP000023152"/>
    </source>
</evidence>
<dbReference type="PANTHER" id="PTHR45815:SF3">
    <property type="entry name" value="PROTEIN DISULFIDE-ISOMERASE A6"/>
    <property type="match status" value="1"/>
</dbReference>
<dbReference type="Gene3D" id="3.40.30.10">
    <property type="entry name" value="Glutaredoxin"/>
    <property type="match status" value="1"/>
</dbReference>
<accession>X6MPG8</accession>
<dbReference type="AlphaFoldDB" id="X6MPG8"/>
<name>X6MPG8_RETFI</name>